<evidence type="ECO:0000313" key="2">
    <source>
        <dbReference type="EMBL" id="SDQ09519.1"/>
    </source>
</evidence>
<keyword evidence="1" id="KW-0812">Transmembrane</keyword>
<evidence type="ECO:0000256" key="1">
    <source>
        <dbReference type="SAM" id="Phobius"/>
    </source>
</evidence>
<proteinExistence type="predicted"/>
<protein>
    <submittedName>
        <fullName evidence="2">Uncharacterized protein</fullName>
    </submittedName>
</protein>
<keyword evidence="1" id="KW-0472">Membrane</keyword>
<dbReference type="EMBL" id="FNKQ01000001">
    <property type="protein sequence ID" value="SDQ09519.1"/>
    <property type="molecule type" value="Genomic_DNA"/>
</dbReference>
<organism evidence="2 3">
    <name type="scientific">Halopelagius longus</name>
    <dbReference type="NCBI Taxonomy" id="1236180"/>
    <lineage>
        <taxon>Archaea</taxon>
        <taxon>Methanobacteriati</taxon>
        <taxon>Methanobacteriota</taxon>
        <taxon>Stenosarchaea group</taxon>
        <taxon>Halobacteria</taxon>
        <taxon>Halobacteriales</taxon>
        <taxon>Haloferacaceae</taxon>
    </lineage>
</organism>
<dbReference type="AlphaFoldDB" id="A0A1H0Y2W7"/>
<sequence length="55" mass="6048">MNEPSRFYSTPFLLTLVVVLLCVDVLAETHGAPAFSFYPSAVVLVLVVPRALVRE</sequence>
<feature type="transmembrane region" description="Helical" evidence="1">
    <location>
        <begin position="37"/>
        <end position="53"/>
    </location>
</feature>
<keyword evidence="1" id="KW-1133">Transmembrane helix</keyword>
<reference evidence="3" key="1">
    <citation type="submission" date="2016-10" db="EMBL/GenBank/DDBJ databases">
        <authorList>
            <person name="Varghese N."/>
            <person name="Submissions S."/>
        </authorList>
    </citation>
    <scope>NUCLEOTIDE SEQUENCE [LARGE SCALE GENOMIC DNA]</scope>
    <source>
        <strain evidence="3">CGMCC 1.12397</strain>
    </source>
</reference>
<evidence type="ECO:0000313" key="3">
    <source>
        <dbReference type="Proteomes" id="UP000199289"/>
    </source>
</evidence>
<gene>
    <name evidence="2" type="ORF">SAMN05216278_0368</name>
</gene>
<dbReference type="RefSeq" id="WP_175454347.1">
    <property type="nucleotide sequence ID" value="NZ_FNKQ01000001.1"/>
</dbReference>
<dbReference type="Proteomes" id="UP000199289">
    <property type="component" value="Unassembled WGS sequence"/>
</dbReference>
<accession>A0A1H0Y2W7</accession>
<name>A0A1H0Y2W7_9EURY</name>